<evidence type="ECO:0000256" key="2">
    <source>
        <dbReference type="ARBA" id="ARBA00009001"/>
    </source>
</evidence>
<feature type="compositionally biased region" description="Basic and acidic residues" evidence="7">
    <location>
        <begin position="122"/>
        <end position="134"/>
    </location>
</feature>
<feature type="compositionally biased region" description="Basic and acidic residues" evidence="7">
    <location>
        <begin position="146"/>
        <end position="156"/>
    </location>
</feature>
<gene>
    <name evidence="9" type="ORF">B0A50_02650</name>
</gene>
<dbReference type="GO" id="GO:0003677">
    <property type="term" value="F:DNA binding"/>
    <property type="evidence" value="ECO:0007669"/>
    <property type="project" value="UniProtKB-KW"/>
</dbReference>
<protein>
    <recommendedName>
        <fullName evidence="8">Transcriptional coactivator p15 (PC4) C-terminal domain-containing protein</fullName>
    </recommendedName>
</protein>
<evidence type="ECO:0000259" key="8">
    <source>
        <dbReference type="Pfam" id="PF02229"/>
    </source>
</evidence>
<dbReference type="Proteomes" id="UP000308549">
    <property type="component" value="Unassembled WGS sequence"/>
</dbReference>
<keyword evidence="5" id="KW-0804">Transcription</keyword>
<dbReference type="GO" id="GO:0003713">
    <property type="term" value="F:transcription coactivator activity"/>
    <property type="evidence" value="ECO:0007669"/>
    <property type="project" value="InterPro"/>
</dbReference>
<dbReference type="InterPro" id="IPR045125">
    <property type="entry name" value="Sub1/Tcp4-like"/>
</dbReference>
<dbReference type="EMBL" id="NAJL01000011">
    <property type="protein sequence ID" value="TKA30423.1"/>
    <property type="molecule type" value="Genomic_DNA"/>
</dbReference>
<evidence type="ECO:0000256" key="4">
    <source>
        <dbReference type="ARBA" id="ARBA00023125"/>
    </source>
</evidence>
<evidence type="ECO:0000313" key="9">
    <source>
        <dbReference type="EMBL" id="TKA30423.1"/>
    </source>
</evidence>
<comment type="subcellular location">
    <subcellularLocation>
        <location evidence="1">Nucleus</location>
    </subcellularLocation>
</comment>
<keyword evidence="10" id="KW-1185">Reference proteome</keyword>
<dbReference type="Pfam" id="PF02229">
    <property type="entry name" value="PC4"/>
    <property type="match status" value="1"/>
</dbReference>
<reference evidence="9 10" key="1">
    <citation type="submission" date="2017-03" db="EMBL/GenBank/DDBJ databases">
        <title>Genomes of endolithic fungi from Antarctica.</title>
        <authorList>
            <person name="Coleine C."/>
            <person name="Masonjones S."/>
            <person name="Stajich J.E."/>
        </authorList>
    </citation>
    <scope>NUCLEOTIDE SEQUENCE [LARGE SCALE GENOMIC DNA]</scope>
    <source>
        <strain evidence="9 10">CCFEE 6315</strain>
    </source>
</reference>
<dbReference type="InterPro" id="IPR003173">
    <property type="entry name" value="PC4_C"/>
</dbReference>
<keyword evidence="4" id="KW-0238">DNA-binding</keyword>
<dbReference type="SUPFAM" id="SSF54447">
    <property type="entry name" value="ssDNA-binding transcriptional regulator domain"/>
    <property type="match status" value="1"/>
</dbReference>
<name>A0A4U0U5K3_9PEZI</name>
<evidence type="ECO:0000256" key="1">
    <source>
        <dbReference type="ARBA" id="ARBA00004123"/>
    </source>
</evidence>
<dbReference type="AlphaFoldDB" id="A0A4U0U5K3"/>
<comment type="similarity">
    <text evidence="2">Belongs to the transcriptional coactivator PC4 family.</text>
</comment>
<dbReference type="GO" id="GO:0060261">
    <property type="term" value="P:positive regulation of transcription initiation by RNA polymerase II"/>
    <property type="evidence" value="ECO:0007669"/>
    <property type="project" value="InterPro"/>
</dbReference>
<evidence type="ECO:0000256" key="5">
    <source>
        <dbReference type="ARBA" id="ARBA00023163"/>
    </source>
</evidence>
<proteinExistence type="inferred from homology"/>
<sequence length="162" mass="17675">MPKRAQEYVDEDGDGFVADAPQSKKRKAGGKAPPSTETHQDEEGNEYWEISGKRRVQVSSFKGNTFIGIREFYEKDGKVLPGKKGISLSIDQYNTLLGILPQIEGVLKTKDIDVIRPDYEGTVKGGAAHEHDADDGGPSAAITDSNADKKPNHEATSDEDEE</sequence>
<comment type="caution">
    <text evidence="9">The sequence shown here is derived from an EMBL/GenBank/DDBJ whole genome shotgun (WGS) entry which is preliminary data.</text>
</comment>
<evidence type="ECO:0000313" key="10">
    <source>
        <dbReference type="Proteomes" id="UP000308549"/>
    </source>
</evidence>
<dbReference type="Gene3D" id="2.30.31.10">
    <property type="entry name" value="Transcriptional Coactivator Pc4, Chain A"/>
    <property type="match status" value="1"/>
</dbReference>
<dbReference type="OrthoDB" id="2505440at2759"/>
<feature type="region of interest" description="Disordered" evidence="7">
    <location>
        <begin position="122"/>
        <end position="162"/>
    </location>
</feature>
<evidence type="ECO:0000256" key="7">
    <source>
        <dbReference type="SAM" id="MobiDB-lite"/>
    </source>
</evidence>
<organism evidence="9 10">
    <name type="scientific">Salinomyces thailandicus</name>
    <dbReference type="NCBI Taxonomy" id="706561"/>
    <lineage>
        <taxon>Eukaryota</taxon>
        <taxon>Fungi</taxon>
        <taxon>Dikarya</taxon>
        <taxon>Ascomycota</taxon>
        <taxon>Pezizomycotina</taxon>
        <taxon>Dothideomycetes</taxon>
        <taxon>Dothideomycetidae</taxon>
        <taxon>Mycosphaerellales</taxon>
        <taxon>Teratosphaeriaceae</taxon>
        <taxon>Salinomyces</taxon>
    </lineage>
</organism>
<feature type="region of interest" description="Disordered" evidence="7">
    <location>
        <begin position="1"/>
        <end position="48"/>
    </location>
</feature>
<accession>A0A4U0U5K3</accession>
<evidence type="ECO:0000256" key="3">
    <source>
        <dbReference type="ARBA" id="ARBA00023015"/>
    </source>
</evidence>
<keyword evidence="6" id="KW-0539">Nucleus</keyword>
<dbReference type="PANTHER" id="PTHR13215">
    <property type="entry name" value="RNA POLYMERASE II TRANSCRIPTIONAL COACTIVATOR"/>
    <property type="match status" value="1"/>
</dbReference>
<keyword evidence="3" id="KW-0805">Transcription regulation</keyword>
<dbReference type="InterPro" id="IPR009044">
    <property type="entry name" value="ssDNA-bd_transcriptional_reg"/>
</dbReference>
<evidence type="ECO:0000256" key="6">
    <source>
        <dbReference type="ARBA" id="ARBA00023242"/>
    </source>
</evidence>
<dbReference type="GO" id="GO:0005634">
    <property type="term" value="C:nucleus"/>
    <property type="evidence" value="ECO:0007669"/>
    <property type="project" value="UniProtKB-SubCell"/>
</dbReference>
<feature type="domain" description="Transcriptional coactivator p15 (PC4) C-terminal" evidence="8">
    <location>
        <begin position="48"/>
        <end position="97"/>
    </location>
</feature>